<reference evidence="1 2" key="1">
    <citation type="journal article" date="2020" name="bioRxiv">
        <title>Metabolic contributions of an alphaproteobacterial endosymbiont in the apicomplexan Cardiosporidium cionae.</title>
        <authorList>
            <person name="Hunter E.S."/>
            <person name="Paight C.J."/>
            <person name="Lane C.E."/>
        </authorList>
    </citation>
    <scope>NUCLEOTIDE SEQUENCE [LARGE SCALE GENOMIC DNA]</scope>
    <source>
        <strain evidence="1">ESH_2018</strain>
    </source>
</reference>
<name>A0ABQ7JGA8_9APIC</name>
<accession>A0ABQ7JGA8</accession>
<dbReference type="InterPro" id="IPR036915">
    <property type="entry name" value="Cyclin-like_sf"/>
</dbReference>
<organism evidence="1 2">
    <name type="scientific">Cardiosporidium cionae</name>
    <dbReference type="NCBI Taxonomy" id="476202"/>
    <lineage>
        <taxon>Eukaryota</taxon>
        <taxon>Sar</taxon>
        <taxon>Alveolata</taxon>
        <taxon>Apicomplexa</taxon>
        <taxon>Aconoidasida</taxon>
        <taxon>Nephromycida</taxon>
        <taxon>Cardiosporidium</taxon>
    </lineage>
</organism>
<proteinExistence type="predicted"/>
<dbReference type="Pfam" id="PF08613">
    <property type="entry name" value="Cyclin"/>
    <property type="match status" value="1"/>
</dbReference>
<dbReference type="CDD" id="cd20558">
    <property type="entry name" value="CYCLIN_ScPCL7-like"/>
    <property type="match status" value="1"/>
</dbReference>
<dbReference type="PANTHER" id="PTHR15615:SF108">
    <property type="entry name" value="PROTEIN CNPPD1"/>
    <property type="match status" value="1"/>
</dbReference>
<gene>
    <name evidence="1" type="ORF">IE077_001098</name>
</gene>
<protein>
    <submittedName>
        <fullName evidence="1">Cyclin-U4-2</fullName>
    </submittedName>
</protein>
<dbReference type="SUPFAM" id="SSF47954">
    <property type="entry name" value="Cyclin-like"/>
    <property type="match status" value="1"/>
</dbReference>
<dbReference type="Proteomes" id="UP000823046">
    <property type="component" value="Unassembled WGS sequence"/>
</dbReference>
<evidence type="ECO:0000313" key="2">
    <source>
        <dbReference type="Proteomes" id="UP000823046"/>
    </source>
</evidence>
<sequence length="319" mass="36594">MVSPHNFQNLFLWDNSSKPLAISPESSHWYCREKRVLAYLTQHQLHEAQCDTLSTASIVSSSKSVNLRKYETCVSSRMQYPSTQQNSSRMAIPTESMCSISSDDTLCRRPKNGKRIMDHIEGCSNSNIPCQYPLDRKKHLRLTPVSLSGGEISRKNIEYKYVPQQTRKALMNSMAFLLGNVPSYGKIEKKIKVFDSRTKPSVGVREYFIRLVTYFNCSMTCHLLALIYLERLCRRFPDMIVDTSNIHRLLLASTLCAAKFYDDSFLSNTAYAQIGGVSTKELNKLEAWLLSYLDFRLFVSPMEVTRYSELLLSFAPRQI</sequence>
<comment type="caution">
    <text evidence="1">The sequence shown here is derived from an EMBL/GenBank/DDBJ whole genome shotgun (WGS) entry which is preliminary data.</text>
</comment>
<dbReference type="Gene3D" id="1.10.472.10">
    <property type="entry name" value="Cyclin-like"/>
    <property type="match status" value="1"/>
</dbReference>
<dbReference type="PANTHER" id="PTHR15615">
    <property type="match status" value="1"/>
</dbReference>
<dbReference type="EMBL" id="JADAQX010000005">
    <property type="protein sequence ID" value="KAF8823029.1"/>
    <property type="molecule type" value="Genomic_DNA"/>
</dbReference>
<keyword evidence="2" id="KW-1185">Reference proteome</keyword>
<dbReference type="InterPro" id="IPR013922">
    <property type="entry name" value="Cyclin_PHO80-like"/>
</dbReference>
<evidence type="ECO:0000313" key="1">
    <source>
        <dbReference type="EMBL" id="KAF8823029.1"/>
    </source>
</evidence>